<dbReference type="PANTHER" id="PTHR45614:SF232">
    <property type="entry name" value="TRANSCRIPTION FACTOR MYB3R-2"/>
    <property type="match status" value="1"/>
</dbReference>
<organism evidence="6 7">
    <name type="scientific">Peronospora matthiolae</name>
    <dbReference type="NCBI Taxonomy" id="2874970"/>
    <lineage>
        <taxon>Eukaryota</taxon>
        <taxon>Sar</taxon>
        <taxon>Stramenopiles</taxon>
        <taxon>Oomycota</taxon>
        <taxon>Peronosporomycetes</taxon>
        <taxon>Peronosporales</taxon>
        <taxon>Peronosporaceae</taxon>
        <taxon>Peronospora</taxon>
    </lineage>
</organism>
<feature type="domain" description="Myb-like" evidence="4">
    <location>
        <begin position="89"/>
        <end position="140"/>
    </location>
</feature>
<dbReference type="SMART" id="SM00717">
    <property type="entry name" value="SANT"/>
    <property type="match status" value="2"/>
</dbReference>
<dbReference type="GO" id="GO:0005634">
    <property type="term" value="C:nucleus"/>
    <property type="evidence" value="ECO:0007669"/>
    <property type="project" value="TreeGrafter"/>
</dbReference>
<dbReference type="GO" id="GO:0000981">
    <property type="term" value="F:DNA-binding transcription factor activity, RNA polymerase II-specific"/>
    <property type="evidence" value="ECO:0007669"/>
    <property type="project" value="TreeGrafter"/>
</dbReference>
<evidence type="ECO:0000256" key="3">
    <source>
        <dbReference type="SAM" id="MobiDB-lite"/>
    </source>
</evidence>
<proteinExistence type="predicted"/>
<dbReference type="GO" id="GO:0000978">
    <property type="term" value="F:RNA polymerase II cis-regulatory region sequence-specific DNA binding"/>
    <property type="evidence" value="ECO:0007669"/>
    <property type="project" value="TreeGrafter"/>
</dbReference>
<evidence type="ECO:0000259" key="4">
    <source>
        <dbReference type="PROSITE" id="PS50090"/>
    </source>
</evidence>
<dbReference type="AlphaFoldDB" id="A0AAV1TMM6"/>
<dbReference type="InterPro" id="IPR001005">
    <property type="entry name" value="SANT/Myb"/>
</dbReference>
<evidence type="ECO:0000256" key="2">
    <source>
        <dbReference type="ARBA" id="ARBA00023125"/>
    </source>
</evidence>
<keyword evidence="2" id="KW-0238">DNA-binding</keyword>
<dbReference type="EMBL" id="CAKLBY020000070">
    <property type="protein sequence ID" value="CAK7923694.1"/>
    <property type="molecule type" value="Genomic_DNA"/>
</dbReference>
<dbReference type="InterPro" id="IPR009057">
    <property type="entry name" value="Homeodomain-like_sf"/>
</dbReference>
<feature type="compositionally biased region" description="Basic and acidic residues" evidence="3">
    <location>
        <begin position="87"/>
        <end position="99"/>
    </location>
</feature>
<evidence type="ECO:0000313" key="7">
    <source>
        <dbReference type="Proteomes" id="UP001162060"/>
    </source>
</evidence>
<feature type="compositionally biased region" description="Low complexity" evidence="3">
    <location>
        <begin position="48"/>
        <end position="66"/>
    </location>
</feature>
<dbReference type="InterPro" id="IPR017930">
    <property type="entry name" value="Myb_dom"/>
</dbReference>
<feature type="region of interest" description="Disordered" evidence="3">
    <location>
        <begin position="333"/>
        <end position="352"/>
    </location>
</feature>
<feature type="domain" description="Myb-like" evidence="4">
    <location>
        <begin position="141"/>
        <end position="191"/>
    </location>
</feature>
<gene>
    <name evidence="6" type="ORF">PM001_LOCUS8844</name>
</gene>
<feature type="region of interest" description="Disordered" evidence="3">
    <location>
        <begin position="1"/>
        <end position="30"/>
    </location>
</feature>
<sequence length="499" mass="56410">MNRSIELMEFDDSKDSSSEMMHQSDGPILTVMAHNPDLSYLRATTIASDPKSSDSSPSSKYGSPEDSFGEDELEDRSHTGFKSTVRRKTDSNSKRPWTREENDKLMQLVKQYGAKRWSLIAMHLPGRVGKQCRERWHNHLNPLVRKDAWTAEEDYVIFECHKNVGNQWAEISKMLPGRTDNAIKNRYYSTMRRMQRQSMRKKGPMREGKSIRVASLTSSPVQMNQVSPAPLQRTMDGMERRLSPLEQLAQQQRGMDGNPMVDFDRSNLMGSSLRQPSVVYPVNGGSYLNILNQDYSRPISMTSSSCSGADDIAQTTQNHETFDYVPMQTSIQRLRSSSPESVVMSTPPSSTSMGMMNSPYGSPASHVHQYQQQQTSNYMMSGNLYSNNSMRGSMYVGPSGPDATQQYRLGDTPAGSLPHKRILDVQGAQRDMWKNDSPVSVSTPIYRSTSVQQHFQPGQVNESMEMQQSKSVSVPLYRQVPNNGHFTNMEQVWTDDAYL</sequence>
<accession>A0AAV1TMM6</accession>
<name>A0AAV1TMM6_9STRA</name>
<dbReference type="CDD" id="cd00167">
    <property type="entry name" value="SANT"/>
    <property type="match status" value="2"/>
</dbReference>
<reference evidence="6" key="1">
    <citation type="submission" date="2024-01" db="EMBL/GenBank/DDBJ databases">
        <authorList>
            <person name="Webb A."/>
        </authorList>
    </citation>
    <scope>NUCLEOTIDE SEQUENCE</scope>
    <source>
        <strain evidence="6">Pm1</strain>
    </source>
</reference>
<dbReference type="Proteomes" id="UP001162060">
    <property type="component" value="Unassembled WGS sequence"/>
</dbReference>
<feature type="compositionally biased region" description="Low complexity" evidence="3">
    <location>
        <begin position="336"/>
        <end position="352"/>
    </location>
</feature>
<feature type="domain" description="HTH myb-type" evidence="5">
    <location>
        <begin position="145"/>
        <end position="195"/>
    </location>
</feature>
<feature type="domain" description="HTH myb-type" evidence="5">
    <location>
        <begin position="94"/>
        <end position="144"/>
    </location>
</feature>
<dbReference type="SUPFAM" id="SSF46689">
    <property type="entry name" value="Homeodomain-like"/>
    <property type="match status" value="1"/>
</dbReference>
<comment type="caution">
    <text evidence="6">The sequence shown here is derived from an EMBL/GenBank/DDBJ whole genome shotgun (WGS) entry which is preliminary data.</text>
</comment>
<keyword evidence="1" id="KW-0677">Repeat</keyword>
<dbReference type="PROSITE" id="PS51294">
    <property type="entry name" value="HTH_MYB"/>
    <property type="match status" value="2"/>
</dbReference>
<evidence type="ECO:0000313" key="6">
    <source>
        <dbReference type="EMBL" id="CAK7923694.1"/>
    </source>
</evidence>
<dbReference type="FunFam" id="1.10.10.60:FF:000010">
    <property type="entry name" value="Transcriptional activator Myb isoform A"/>
    <property type="match status" value="1"/>
</dbReference>
<evidence type="ECO:0000256" key="1">
    <source>
        <dbReference type="ARBA" id="ARBA00022737"/>
    </source>
</evidence>
<protein>
    <submittedName>
        <fullName evidence="6">Uncharacterized protein</fullName>
    </submittedName>
</protein>
<dbReference type="Pfam" id="PF13921">
    <property type="entry name" value="Myb_DNA-bind_6"/>
    <property type="match status" value="1"/>
</dbReference>
<dbReference type="PROSITE" id="PS50090">
    <property type="entry name" value="MYB_LIKE"/>
    <property type="match status" value="2"/>
</dbReference>
<evidence type="ECO:0000259" key="5">
    <source>
        <dbReference type="PROSITE" id="PS51294"/>
    </source>
</evidence>
<dbReference type="InterPro" id="IPR050560">
    <property type="entry name" value="MYB_TF"/>
</dbReference>
<dbReference type="PANTHER" id="PTHR45614">
    <property type="entry name" value="MYB PROTEIN-RELATED"/>
    <property type="match status" value="1"/>
</dbReference>
<dbReference type="Gene3D" id="1.10.10.60">
    <property type="entry name" value="Homeodomain-like"/>
    <property type="match status" value="2"/>
</dbReference>
<feature type="region of interest" description="Disordered" evidence="3">
    <location>
        <begin position="42"/>
        <end position="99"/>
    </location>
</feature>